<sequence>MTRPVHFSLSIFPYLFHLPYMHLLLEFQSMPHAFPPICSAVSVVLTSNCPLLSLGATPSSYIAQSTAQVQSLYHCITQFTVVYS</sequence>
<dbReference type="Proteomes" id="UP001055072">
    <property type="component" value="Unassembled WGS sequence"/>
</dbReference>
<organism evidence="1 2">
    <name type="scientific">Irpex rosettiformis</name>
    <dbReference type="NCBI Taxonomy" id="378272"/>
    <lineage>
        <taxon>Eukaryota</taxon>
        <taxon>Fungi</taxon>
        <taxon>Dikarya</taxon>
        <taxon>Basidiomycota</taxon>
        <taxon>Agaricomycotina</taxon>
        <taxon>Agaricomycetes</taxon>
        <taxon>Polyporales</taxon>
        <taxon>Irpicaceae</taxon>
        <taxon>Irpex</taxon>
    </lineage>
</organism>
<comment type="caution">
    <text evidence="1">The sequence shown here is derived from an EMBL/GenBank/DDBJ whole genome shotgun (WGS) entry which is preliminary data.</text>
</comment>
<proteinExistence type="predicted"/>
<name>A0ACB8UBM5_9APHY</name>
<gene>
    <name evidence="1" type="ORF">BDY19DRAFT_930072</name>
</gene>
<keyword evidence="2" id="KW-1185">Reference proteome</keyword>
<dbReference type="EMBL" id="MU274905">
    <property type="protein sequence ID" value="KAI0091375.1"/>
    <property type="molecule type" value="Genomic_DNA"/>
</dbReference>
<accession>A0ACB8UBM5</accession>
<evidence type="ECO:0000313" key="1">
    <source>
        <dbReference type="EMBL" id="KAI0091375.1"/>
    </source>
</evidence>
<protein>
    <submittedName>
        <fullName evidence="1">Uncharacterized protein</fullName>
    </submittedName>
</protein>
<evidence type="ECO:0000313" key="2">
    <source>
        <dbReference type="Proteomes" id="UP001055072"/>
    </source>
</evidence>
<reference evidence="1" key="1">
    <citation type="journal article" date="2021" name="Environ. Microbiol.">
        <title>Gene family expansions and transcriptome signatures uncover fungal adaptations to wood decay.</title>
        <authorList>
            <person name="Hage H."/>
            <person name="Miyauchi S."/>
            <person name="Viragh M."/>
            <person name="Drula E."/>
            <person name="Min B."/>
            <person name="Chaduli D."/>
            <person name="Navarro D."/>
            <person name="Favel A."/>
            <person name="Norest M."/>
            <person name="Lesage-Meessen L."/>
            <person name="Balint B."/>
            <person name="Merenyi Z."/>
            <person name="de Eugenio L."/>
            <person name="Morin E."/>
            <person name="Martinez A.T."/>
            <person name="Baldrian P."/>
            <person name="Stursova M."/>
            <person name="Martinez M.J."/>
            <person name="Novotny C."/>
            <person name="Magnuson J.K."/>
            <person name="Spatafora J.W."/>
            <person name="Maurice S."/>
            <person name="Pangilinan J."/>
            <person name="Andreopoulos W."/>
            <person name="LaButti K."/>
            <person name="Hundley H."/>
            <person name="Na H."/>
            <person name="Kuo A."/>
            <person name="Barry K."/>
            <person name="Lipzen A."/>
            <person name="Henrissat B."/>
            <person name="Riley R."/>
            <person name="Ahrendt S."/>
            <person name="Nagy L.G."/>
            <person name="Grigoriev I.V."/>
            <person name="Martin F."/>
            <person name="Rosso M.N."/>
        </authorList>
    </citation>
    <scope>NUCLEOTIDE SEQUENCE</scope>
    <source>
        <strain evidence="1">CBS 384.51</strain>
    </source>
</reference>